<evidence type="ECO:0000313" key="1">
    <source>
        <dbReference type="EMBL" id="AVM42774.1"/>
    </source>
</evidence>
<keyword evidence="2" id="KW-1185">Reference proteome</keyword>
<accession>A0A2S0KP42</accession>
<dbReference type="Proteomes" id="UP000237947">
    <property type="component" value="Chromosome"/>
</dbReference>
<reference evidence="2" key="1">
    <citation type="submission" date="2018-02" db="EMBL/GenBank/DDBJ databases">
        <authorList>
            <person name="Holder M.E."/>
            <person name="Ajami N.J."/>
            <person name="Petrosino J.F."/>
        </authorList>
    </citation>
    <scope>NUCLEOTIDE SEQUENCE [LARGE SCALE GENOMIC DNA]</scope>
    <source>
        <strain evidence="2">CCUG 47711</strain>
    </source>
</reference>
<evidence type="ECO:0008006" key="3">
    <source>
        <dbReference type="Google" id="ProtNLM"/>
    </source>
</evidence>
<proteinExistence type="predicted"/>
<protein>
    <recommendedName>
        <fullName evidence="3">CD-NTase associated protein 4-like DNA endonuclease domain-containing protein</fullName>
    </recommendedName>
</protein>
<dbReference type="KEGG" id="fsa:C5Q98_05910"/>
<organism evidence="1 2">
    <name type="scientific">Fastidiosipila sanguinis</name>
    <dbReference type="NCBI Taxonomy" id="236753"/>
    <lineage>
        <taxon>Bacteria</taxon>
        <taxon>Bacillati</taxon>
        <taxon>Bacillota</taxon>
        <taxon>Clostridia</taxon>
        <taxon>Eubacteriales</taxon>
        <taxon>Oscillospiraceae</taxon>
        <taxon>Fastidiosipila</taxon>
    </lineage>
</organism>
<gene>
    <name evidence="1" type="ORF">C5Q98_05910</name>
</gene>
<dbReference type="RefSeq" id="WP_106012724.1">
    <property type="nucleotide sequence ID" value="NZ_CP027226.1"/>
</dbReference>
<dbReference type="OrthoDB" id="2041105at2"/>
<evidence type="ECO:0000313" key="2">
    <source>
        <dbReference type="Proteomes" id="UP000237947"/>
    </source>
</evidence>
<dbReference type="EMBL" id="CP027226">
    <property type="protein sequence ID" value="AVM42774.1"/>
    <property type="molecule type" value="Genomic_DNA"/>
</dbReference>
<sequence>MVNRRANAVLFGFDFQRNAAIILMLENIKDLNSVRLEGNAEDIELTLDNGLKILAQAKAVEKSSHDFSNVRQNLKKALISLSEGSQKTTPQQLIFITNSPNPFKDLGSHSVFSGFPTRRAFSTLPPSAQKIVTNYLTNIENPLDLQKFTVQVFPFETDDEAERYKAVLQAINDFIGTLNVNSPGLGKWLLQIWNNNLFTNGSKRDPSIELSKKDIIWPILVHETDINCCEDDFLNQFELGVYEEIVRLYSTTIDSCCERIEFFTKILYDYIEFPSTKKAMEKCNDFIDNSWENYKSEFSSGCIDDNTLEGLTKVVLYNVIRRRITINKVKQGVNL</sequence>
<name>A0A2S0KP42_9FIRM</name>
<dbReference type="AlphaFoldDB" id="A0A2S0KP42"/>